<dbReference type="SUPFAM" id="SSF46579">
    <property type="entry name" value="Prefoldin"/>
    <property type="match status" value="1"/>
</dbReference>
<comment type="caution">
    <text evidence="2">The sequence shown here is derived from an EMBL/GenBank/DDBJ whole genome shotgun (WGS) entry which is preliminary data.</text>
</comment>
<keyword evidence="1" id="KW-0175">Coiled coil</keyword>
<evidence type="ECO:0000313" key="2">
    <source>
        <dbReference type="EMBL" id="KAK2554602.1"/>
    </source>
</evidence>
<proteinExistence type="predicted"/>
<reference evidence="2" key="2">
    <citation type="journal article" date="2023" name="Science">
        <title>Genomic signatures of disease resistance in endangered staghorn corals.</title>
        <authorList>
            <person name="Vollmer S.V."/>
            <person name="Selwyn J.D."/>
            <person name="Despard B.A."/>
            <person name="Roesel C.L."/>
        </authorList>
    </citation>
    <scope>NUCLEOTIDE SEQUENCE</scope>
    <source>
        <strain evidence="2">K2</strain>
    </source>
</reference>
<evidence type="ECO:0000313" key="3">
    <source>
        <dbReference type="Proteomes" id="UP001249851"/>
    </source>
</evidence>
<reference evidence="2" key="1">
    <citation type="journal article" date="2023" name="G3 (Bethesda)">
        <title>Whole genome assembly and annotation of the endangered Caribbean coral Acropora cervicornis.</title>
        <authorList>
            <person name="Selwyn J.D."/>
            <person name="Vollmer S.V."/>
        </authorList>
    </citation>
    <scope>NUCLEOTIDE SEQUENCE</scope>
    <source>
        <strain evidence="2">K2</strain>
    </source>
</reference>
<feature type="coiled-coil region" evidence="1">
    <location>
        <begin position="76"/>
        <end position="128"/>
    </location>
</feature>
<dbReference type="AlphaFoldDB" id="A0AAD9Q4H5"/>
<gene>
    <name evidence="2" type="ORF">P5673_023832</name>
</gene>
<protein>
    <submittedName>
        <fullName evidence="2">Uncharacterized protein</fullName>
    </submittedName>
</protein>
<name>A0AAD9Q4H5_ACRCE</name>
<evidence type="ECO:0000256" key="1">
    <source>
        <dbReference type="SAM" id="Coils"/>
    </source>
</evidence>
<dbReference type="Proteomes" id="UP001249851">
    <property type="component" value="Unassembled WGS sequence"/>
</dbReference>
<keyword evidence="3" id="KW-1185">Reference proteome</keyword>
<organism evidence="2 3">
    <name type="scientific">Acropora cervicornis</name>
    <name type="common">Staghorn coral</name>
    <dbReference type="NCBI Taxonomy" id="6130"/>
    <lineage>
        <taxon>Eukaryota</taxon>
        <taxon>Metazoa</taxon>
        <taxon>Cnidaria</taxon>
        <taxon>Anthozoa</taxon>
        <taxon>Hexacorallia</taxon>
        <taxon>Scleractinia</taxon>
        <taxon>Astrocoeniina</taxon>
        <taxon>Acroporidae</taxon>
        <taxon>Acropora</taxon>
    </lineage>
</organism>
<sequence>MAEKSYVFRENFSAVEDEFPDDVTYSDDEIFYPTSNEVSRQNIETTESIGASESVDRKLYEATRDAFSWNQQEEYVEQLHKALDKQDEEIKRLDNQLKELRLECSEYFKNLEEKLACFEEKVDLVINLVSSWASSPARAKICRGYCSKHIRTEKCLCRGLREPHRCCGHLSGSCDC</sequence>
<accession>A0AAD9Q4H5</accession>
<dbReference type="EMBL" id="JARQWQ010000068">
    <property type="protein sequence ID" value="KAK2554602.1"/>
    <property type="molecule type" value="Genomic_DNA"/>
</dbReference>